<feature type="transmembrane region" description="Helical" evidence="2">
    <location>
        <begin position="184"/>
        <end position="207"/>
    </location>
</feature>
<reference evidence="4 5" key="2">
    <citation type="submission" date="2016-08" db="EMBL/GenBank/DDBJ databases">
        <title>Pervasive Adenine N6-methylation of Active Genes in Fungi.</title>
        <authorList>
            <consortium name="DOE Joint Genome Institute"/>
            <person name="Mondo S.J."/>
            <person name="Dannebaum R.O."/>
            <person name="Kuo R.C."/>
            <person name="Labutti K."/>
            <person name="Haridas S."/>
            <person name="Kuo A."/>
            <person name="Salamov A."/>
            <person name="Ahrendt S.R."/>
            <person name="Lipzen A."/>
            <person name="Sullivan W."/>
            <person name="Andreopoulos W.B."/>
            <person name="Clum A."/>
            <person name="Lindquist E."/>
            <person name="Daum C."/>
            <person name="Ramamoorthy G.K."/>
            <person name="Gryganskyi A."/>
            <person name="Culley D."/>
            <person name="Magnuson J.K."/>
            <person name="James T.Y."/>
            <person name="O'Malley M.A."/>
            <person name="Stajich J.E."/>
            <person name="Spatafora J.W."/>
            <person name="Visel A."/>
            <person name="Grigoriev I.V."/>
        </authorList>
    </citation>
    <scope>NUCLEOTIDE SEQUENCE [LARGE SCALE GENOMIC DNA]</scope>
    <source>
        <strain evidence="5">finn</strain>
    </source>
</reference>
<evidence type="ECO:0000256" key="1">
    <source>
        <dbReference type="SAM" id="MobiDB-lite"/>
    </source>
</evidence>
<dbReference type="Proteomes" id="UP000193719">
    <property type="component" value="Unassembled WGS sequence"/>
</dbReference>
<sequence length="465" mass="50975">MFNKKLIKQIILLSTLNIIQYTKAESQCSSNLDCAKYNTEVDTHVCIRFNGQTDYVCYLSTEAYCDSDKTCQAYNEKLKFCYVPPWITNKNSQKQCFTVHQAGATCVEDIHCEEGLVCSDNVCVKDIGNTRVVGSKGNSTETTTSKTTSKNKASSKSTNSSTNTIGLDDDDEEKKKGPIEIIGLPLWAFILLTAVPVIFIIAILWGLSIGRRSYREEEERKKGRLAIENNKRDLETNYKGSNESLLPKSSSEINMKDELLKNYVNAEGKKKGNEFVSSSISSNSTIGNNLTAVTVDSKGKTSPFLDVPKTRKPRKSNASTNSDVNIPPKPKKPKSIVNSEYSDSNSFKGLLSSGQPMGMSAAESGIYSSYFGGAGGSTVSASYFGGQPMNTIPPTDPAMTALYYQQYMAAQAQQAAAAQQYMNQYYVNNGMGMASVDMMQYQQMYNMGMGMAYPGSDVSSTVETK</sequence>
<feature type="region of interest" description="Disordered" evidence="1">
    <location>
        <begin position="298"/>
        <end position="341"/>
    </location>
</feature>
<evidence type="ECO:0000256" key="3">
    <source>
        <dbReference type="SAM" id="SignalP"/>
    </source>
</evidence>
<dbReference type="OrthoDB" id="2156857at2759"/>
<accession>A0A1Y1VCF6</accession>
<keyword evidence="5" id="KW-1185">Reference proteome</keyword>
<name>A0A1Y1VCF6_9FUNG</name>
<protein>
    <submittedName>
        <fullName evidence="4">Uncharacterized protein</fullName>
    </submittedName>
</protein>
<reference evidence="4 5" key="1">
    <citation type="submission" date="2016-08" db="EMBL/GenBank/DDBJ databases">
        <title>Genomes of anaerobic fungi encode conserved fungal cellulosomes for biomass hydrolysis.</title>
        <authorList>
            <consortium name="DOE Joint Genome Institute"/>
            <person name="Haitjema C.H."/>
            <person name="Gilmore S.P."/>
            <person name="Henske J.K."/>
            <person name="Solomon K.V."/>
            <person name="De Groot R."/>
            <person name="Kuo A."/>
            <person name="Mondo S.J."/>
            <person name="Salamov A.A."/>
            <person name="Labutti K."/>
            <person name="Zhao Z."/>
            <person name="Chiniquy J."/>
            <person name="Barry K."/>
            <person name="Brewer H.M."/>
            <person name="Purvine S.O."/>
            <person name="Wright A.T."/>
            <person name="Boxma B."/>
            <person name="Van Alen T."/>
            <person name="Hackstein J.H."/>
            <person name="Baker S.E."/>
            <person name="Grigoriev I.V."/>
            <person name="O'Malley M.A."/>
        </authorList>
    </citation>
    <scope>NUCLEOTIDE SEQUENCE [LARGE SCALE GENOMIC DNA]</scope>
    <source>
        <strain evidence="5">finn</strain>
    </source>
</reference>
<evidence type="ECO:0000313" key="5">
    <source>
        <dbReference type="Proteomes" id="UP000193719"/>
    </source>
</evidence>
<keyword evidence="3" id="KW-0732">Signal</keyword>
<dbReference type="EMBL" id="MCFH01000017">
    <property type="protein sequence ID" value="ORX51788.1"/>
    <property type="molecule type" value="Genomic_DNA"/>
</dbReference>
<feature type="chain" id="PRO_5011004136" evidence="3">
    <location>
        <begin position="25"/>
        <end position="465"/>
    </location>
</feature>
<organism evidence="4 5">
    <name type="scientific">Piromyces finnis</name>
    <dbReference type="NCBI Taxonomy" id="1754191"/>
    <lineage>
        <taxon>Eukaryota</taxon>
        <taxon>Fungi</taxon>
        <taxon>Fungi incertae sedis</taxon>
        <taxon>Chytridiomycota</taxon>
        <taxon>Chytridiomycota incertae sedis</taxon>
        <taxon>Neocallimastigomycetes</taxon>
        <taxon>Neocallimastigales</taxon>
        <taxon>Neocallimastigaceae</taxon>
        <taxon>Piromyces</taxon>
    </lineage>
</organism>
<evidence type="ECO:0000256" key="2">
    <source>
        <dbReference type="SAM" id="Phobius"/>
    </source>
</evidence>
<evidence type="ECO:0000313" key="4">
    <source>
        <dbReference type="EMBL" id="ORX51788.1"/>
    </source>
</evidence>
<dbReference type="AlphaFoldDB" id="A0A1Y1VCF6"/>
<keyword evidence="2" id="KW-0472">Membrane</keyword>
<feature type="compositionally biased region" description="Low complexity" evidence="1">
    <location>
        <begin position="135"/>
        <end position="166"/>
    </location>
</feature>
<gene>
    <name evidence="4" type="ORF">BCR36DRAFT_582825</name>
</gene>
<proteinExistence type="predicted"/>
<comment type="caution">
    <text evidence="4">The sequence shown here is derived from an EMBL/GenBank/DDBJ whole genome shotgun (WGS) entry which is preliminary data.</text>
</comment>
<keyword evidence="2" id="KW-0812">Transmembrane</keyword>
<feature type="region of interest" description="Disordered" evidence="1">
    <location>
        <begin position="134"/>
        <end position="173"/>
    </location>
</feature>
<feature type="signal peptide" evidence="3">
    <location>
        <begin position="1"/>
        <end position="24"/>
    </location>
</feature>
<keyword evidence="2" id="KW-1133">Transmembrane helix</keyword>
<feature type="non-terminal residue" evidence="4">
    <location>
        <position position="465"/>
    </location>
</feature>